<dbReference type="EC" id="3.5.1.44" evidence="3"/>
<comment type="caution">
    <text evidence="4">The sequence shown here is derived from an EMBL/GenBank/DDBJ whole genome shotgun (WGS) entry which is preliminary data.</text>
</comment>
<keyword evidence="1 3" id="KW-0145">Chemotaxis</keyword>
<dbReference type="CDD" id="cd16352">
    <property type="entry name" value="CheD"/>
    <property type="match status" value="1"/>
</dbReference>
<dbReference type="RefSeq" id="WP_199268372.1">
    <property type="nucleotide sequence ID" value="NZ_WSZK01000001.1"/>
</dbReference>
<keyword evidence="5" id="KW-1185">Reference proteome</keyword>
<dbReference type="OrthoDB" id="10499at2157"/>
<dbReference type="InterPro" id="IPR038592">
    <property type="entry name" value="CheD-like_sf"/>
</dbReference>
<comment type="similarity">
    <text evidence="3">Belongs to the CheD family.</text>
</comment>
<comment type="catalytic activity">
    <reaction evidence="3">
        <text>L-glutaminyl-[protein] + H2O = L-glutamyl-[protein] + NH4(+)</text>
        <dbReference type="Rhea" id="RHEA:16441"/>
        <dbReference type="Rhea" id="RHEA-COMP:10207"/>
        <dbReference type="Rhea" id="RHEA-COMP:10208"/>
        <dbReference type="ChEBI" id="CHEBI:15377"/>
        <dbReference type="ChEBI" id="CHEBI:28938"/>
        <dbReference type="ChEBI" id="CHEBI:29973"/>
        <dbReference type="ChEBI" id="CHEBI:30011"/>
        <dbReference type="EC" id="3.5.1.44"/>
    </reaction>
</comment>
<evidence type="ECO:0000256" key="3">
    <source>
        <dbReference type="HAMAP-Rule" id="MF_01440"/>
    </source>
</evidence>
<dbReference type="InterPro" id="IPR005659">
    <property type="entry name" value="Chemorcpt_Glu_NH3ase_CheD"/>
</dbReference>
<proteinExistence type="inferred from homology"/>
<dbReference type="HAMAP" id="MF_01440">
    <property type="entry name" value="CheD"/>
    <property type="match status" value="1"/>
</dbReference>
<accession>A0A6B0GDP6</accession>
<gene>
    <name evidence="3" type="primary">cheD</name>
    <name evidence="4" type="ORF">GQS65_00830</name>
</gene>
<organism evidence="4 5">
    <name type="scientific">Halomarina oriensis</name>
    <dbReference type="NCBI Taxonomy" id="671145"/>
    <lineage>
        <taxon>Archaea</taxon>
        <taxon>Methanobacteriati</taxon>
        <taxon>Methanobacteriota</taxon>
        <taxon>Stenosarchaea group</taxon>
        <taxon>Halobacteria</taxon>
        <taxon>Halobacteriales</taxon>
        <taxon>Natronomonadaceae</taxon>
        <taxon>Halomarina</taxon>
    </lineage>
</organism>
<dbReference type="GO" id="GO:0050568">
    <property type="term" value="F:protein-glutamine glutaminase activity"/>
    <property type="evidence" value="ECO:0007669"/>
    <property type="project" value="UniProtKB-UniRule"/>
</dbReference>
<sequence>MKTFTSTPDDAPGPERLLVGVSNYVVGTGEQTLVAYGLGACVSVVLYDESAGVGGVTHAMLPKQPRSGGMPGKYVDTSIESLLRDCVGSGAGFGDVEATIVGGATIFELKDLAAGAGERNVEAAREQLDALDVPVVAEAVGGEAGRTVELDVATGTVTVSTADGETEVL</sequence>
<name>A0A6B0GDP6_9EURY</name>
<dbReference type="InterPro" id="IPR011324">
    <property type="entry name" value="Cytotoxic_necrot_fac-like_cat"/>
</dbReference>
<evidence type="ECO:0000256" key="1">
    <source>
        <dbReference type="ARBA" id="ARBA00022500"/>
    </source>
</evidence>
<evidence type="ECO:0000313" key="4">
    <source>
        <dbReference type="EMBL" id="MWG33046.1"/>
    </source>
</evidence>
<reference evidence="4 5" key="1">
    <citation type="submission" date="2019-12" db="EMBL/GenBank/DDBJ databases">
        <title>Halocatena pleomorpha gen. nov. sp. nov., an extremely halophilic archaeon of family Halobacteriaceae isolated from saltpan soil.</title>
        <authorList>
            <person name="Pal Y."/>
            <person name="Verma A."/>
            <person name="Krishnamurthi S."/>
            <person name="Kumar P."/>
        </authorList>
    </citation>
    <scope>NUCLEOTIDE SEQUENCE [LARGE SCALE GENOMIC DNA]</scope>
    <source>
        <strain evidence="4 5">JCM 16495</strain>
    </source>
</reference>
<evidence type="ECO:0000313" key="5">
    <source>
        <dbReference type="Proteomes" id="UP000451471"/>
    </source>
</evidence>
<comment type="function">
    <text evidence="3">Probably deamidates glutamine residues to glutamate on methyl-accepting chemotaxis receptors (MCPs), playing an important role in chemotaxis.</text>
</comment>
<keyword evidence="2 3" id="KW-0378">Hydrolase</keyword>
<dbReference type="EMBL" id="WSZK01000001">
    <property type="protein sequence ID" value="MWG33046.1"/>
    <property type="molecule type" value="Genomic_DNA"/>
</dbReference>
<evidence type="ECO:0000256" key="2">
    <source>
        <dbReference type="ARBA" id="ARBA00022801"/>
    </source>
</evidence>
<dbReference type="Proteomes" id="UP000451471">
    <property type="component" value="Unassembled WGS sequence"/>
</dbReference>
<dbReference type="Pfam" id="PF03975">
    <property type="entry name" value="CheD"/>
    <property type="match status" value="1"/>
</dbReference>
<protein>
    <recommendedName>
        <fullName evidence="3">Probable chemoreceptor glutamine deamidase CheD</fullName>
        <ecNumber evidence="3">3.5.1.44</ecNumber>
    </recommendedName>
</protein>
<dbReference type="PANTHER" id="PTHR35147">
    <property type="entry name" value="CHEMORECEPTOR GLUTAMINE DEAMIDASE CHED-RELATED"/>
    <property type="match status" value="1"/>
</dbReference>
<dbReference type="Gene3D" id="3.30.1330.200">
    <property type="match status" value="1"/>
</dbReference>
<dbReference type="SUPFAM" id="SSF64438">
    <property type="entry name" value="CNF1/YfiH-like putative cysteine hydrolases"/>
    <property type="match status" value="1"/>
</dbReference>
<dbReference type="PANTHER" id="PTHR35147:SF1">
    <property type="entry name" value="CHEMORECEPTOR GLUTAMINE DEAMIDASE CHED-RELATED"/>
    <property type="match status" value="1"/>
</dbReference>
<dbReference type="GO" id="GO:0006935">
    <property type="term" value="P:chemotaxis"/>
    <property type="evidence" value="ECO:0007669"/>
    <property type="project" value="UniProtKB-UniRule"/>
</dbReference>
<dbReference type="AlphaFoldDB" id="A0A6B0GDP6"/>